<evidence type="ECO:0000313" key="2">
    <source>
        <dbReference type="EMBL" id="MDT0541188.1"/>
    </source>
</evidence>
<comment type="caution">
    <text evidence="2">The sequence shown here is derived from an EMBL/GenBank/DDBJ whole genome shotgun (WGS) entry which is preliminary data.</text>
</comment>
<feature type="compositionally biased region" description="Low complexity" evidence="1">
    <location>
        <begin position="14"/>
        <end position="26"/>
    </location>
</feature>
<organism evidence="2 3">
    <name type="scientific">Streptomyces lonegramiae</name>
    <dbReference type="NCBI Taxonomy" id="3075524"/>
    <lineage>
        <taxon>Bacteria</taxon>
        <taxon>Bacillati</taxon>
        <taxon>Actinomycetota</taxon>
        <taxon>Actinomycetes</taxon>
        <taxon>Kitasatosporales</taxon>
        <taxon>Streptomycetaceae</taxon>
        <taxon>Streptomyces</taxon>
    </lineage>
</organism>
<gene>
    <name evidence="2" type="ORF">RND15_00420</name>
</gene>
<feature type="compositionally biased region" description="Polar residues" evidence="1">
    <location>
        <begin position="1"/>
        <end position="12"/>
    </location>
</feature>
<sequence length="136" mass="13478">MAQSLPNTSGKTSPCCPRTTAAGAAGPSPPARTSPSAKGPGDDPTITAAAAGAGADSVLATLPDGLDTSLAPSWWGGRDLSGGQWQRIAAARIVVLDGGEIVEEGTHETLLDHSTGSGAYAAMCRTQANTYASTPA</sequence>
<reference evidence="2" key="1">
    <citation type="submission" date="2024-05" db="EMBL/GenBank/DDBJ databases">
        <title>30 novel species of actinomycetes from the DSMZ collection.</title>
        <authorList>
            <person name="Nouioui I."/>
        </authorList>
    </citation>
    <scope>NUCLEOTIDE SEQUENCE</scope>
    <source>
        <strain evidence="2">DSM 41529</strain>
    </source>
</reference>
<name>A0ABU2X5K4_9ACTN</name>
<keyword evidence="3" id="KW-1185">Reference proteome</keyword>
<accession>A0ABU2X5K4</accession>
<dbReference type="SUPFAM" id="SSF52540">
    <property type="entry name" value="P-loop containing nucleoside triphosphate hydrolases"/>
    <property type="match status" value="1"/>
</dbReference>
<evidence type="ECO:0000313" key="3">
    <source>
        <dbReference type="Proteomes" id="UP001180754"/>
    </source>
</evidence>
<dbReference type="PANTHER" id="PTHR43394:SF1">
    <property type="entry name" value="ATP-BINDING CASSETTE SUB-FAMILY B MEMBER 10, MITOCHONDRIAL"/>
    <property type="match status" value="1"/>
</dbReference>
<dbReference type="RefSeq" id="WP_311721445.1">
    <property type="nucleotide sequence ID" value="NZ_JAVRFD010000001.1"/>
</dbReference>
<evidence type="ECO:0000256" key="1">
    <source>
        <dbReference type="SAM" id="MobiDB-lite"/>
    </source>
</evidence>
<feature type="region of interest" description="Disordered" evidence="1">
    <location>
        <begin position="1"/>
        <end position="48"/>
    </location>
</feature>
<dbReference type="InterPro" id="IPR027417">
    <property type="entry name" value="P-loop_NTPase"/>
</dbReference>
<proteinExistence type="predicted"/>
<dbReference type="PANTHER" id="PTHR43394">
    <property type="entry name" value="ATP-DEPENDENT PERMEASE MDL1, MITOCHONDRIAL"/>
    <property type="match status" value="1"/>
</dbReference>
<dbReference type="Gene3D" id="3.40.50.300">
    <property type="entry name" value="P-loop containing nucleotide triphosphate hydrolases"/>
    <property type="match status" value="1"/>
</dbReference>
<dbReference type="Proteomes" id="UP001180754">
    <property type="component" value="Unassembled WGS sequence"/>
</dbReference>
<protein>
    <recommendedName>
        <fullName evidence="4">ATP-binding cassette, subfamily B</fullName>
    </recommendedName>
</protein>
<dbReference type="InterPro" id="IPR039421">
    <property type="entry name" value="Type_1_exporter"/>
</dbReference>
<dbReference type="EMBL" id="JAVRFD010000001">
    <property type="protein sequence ID" value="MDT0541188.1"/>
    <property type="molecule type" value="Genomic_DNA"/>
</dbReference>
<evidence type="ECO:0008006" key="4">
    <source>
        <dbReference type="Google" id="ProtNLM"/>
    </source>
</evidence>